<dbReference type="SUPFAM" id="SSF53901">
    <property type="entry name" value="Thiolase-like"/>
    <property type="match status" value="1"/>
</dbReference>
<keyword evidence="1" id="KW-0596">Phosphopantetheine</keyword>
<dbReference type="Gene3D" id="3.10.129.10">
    <property type="entry name" value="Hotdog Thioesterase"/>
    <property type="match status" value="1"/>
</dbReference>
<keyword evidence="5" id="KW-0443">Lipid metabolism</keyword>
<dbReference type="InterPro" id="IPR018201">
    <property type="entry name" value="Ketoacyl_synth_AS"/>
</dbReference>
<feature type="region of interest" description="N-terminal hotdog fold" evidence="7">
    <location>
        <begin position="827"/>
        <end position="955"/>
    </location>
</feature>
<dbReference type="InterPro" id="IPR016035">
    <property type="entry name" value="Acyl_Trfase/lysoPLipase"/>
</dbReference>
<dbReference type="InterPro" id="IPR049900">
    <property type="entry name" value="PKS_mFAS_DH"/>
</dbReference>
<dbReference type="SUPFAM" id="SSF52151">
    <property type="entry name" value="FabD/lysophospholipase-like"/>
    <property type="match status" value="1"/>
</dbReference>
<dbReference type="PROSITE" id="PS00606">
    <property type="entry name" value="KS3_1"/>
    <property type="match status" value="1"/>
</dbReference>
<dbReference type="CDD" id="cd08955">
    <property type="entry name" value="KR_2_FAS_SDR_x"/>
    <property type="match status" value="1"/>
</dbReference>
<protein>
    <submittedName>
        <fullName evidence="11">Uncharacterized protein</fullName>
    </submittedName>
</protein>
<dbReference type="SUPFAM" id="SSF51735">
    <property type="entry name" value="NAD(P)-binding Rossmann-fold domains"/>
    <property type="match status" value="2"/>
</dbReference>
<dbReference type="EMBL" id="JEMA01000649">
    <property type="protein sequence ID" value="KYF67462.1"/>
    <property type="molecule type" value="Genomic_DNA"/>
</dbReference>
<dbReference type="Gene3D" id="3.10.129.120">
    <property type="match status" value="1"/>
</dbReference>
<accession>A0A150QHY0</accession>
<dbReference type="Pfam" id="PF08659">
    <property type="entry name" value="KR"/>
    <property type="match status" value="1"/>
</dbReference>
<dbReference type="Pfam" id="PF00698">
    <property type="entry name" value="Acyl_transf_1"/>
    <property type="match status" value="1"/>
</dbReference>
<feature type="domain" description="Ketosynthase family 3 (KS3)" evidence="9">
    <location>
        <begin position="10"/>
        <end position="437"/>
    </location>
</feature>
<dbReference type="CDD" id="cd00833">
    <property type="entry name" value="PKS"/>
    <property type="match status" value="1"/>
</dbReference>
<dbReference type="Pfam" id="PF00550">
    <property type="entry name" value="PP-binding"/>
    <property type="match status" value="1"/>
</dbReference>
<evidence type="ECO:0000313" key="12">
    <source>
        <dbReference type="Proteomes" id="UP000075260"/>
    </source>
</evidence>
<evidence type="ECO:0000259" key="9">
    <source>
        <dbReference type="PROSITE" id="PS52004"/>
    </source>
</evidence>
<dbReference type="Gene3D" id="3.40.47.10">
    <property type="match status" value="1"/>
</dbReference>
<keyword evidence="3" id="KW-0808">Transferase</keyword>
<evidence type="ECO:0000256" key="3">
    <source>
        <dbReference type="ARBA" id="ARBA00022679"/>
    </source>
</evidence>
<dbReference type="InterPro" id="IPR050091">
    <property type="entry name" value="PKS_NRPS_Biosynth_Enz"/>
</dbReference>
<evidence type="ECO:0000256" key="5">
    <source>
        <dbReference type="ARBA" id="ARBA00023098"/>
    </source>
</evidence>
<dbReference type="PROSITE" id="PS50075">
    <property type="entry name" value="CARRIER"/>
    <property type="match status" value="1"/>
</dbReference>
<dbReference type="RefSeq" id="WP_061609841.1">
    <property type="nucleotide sequence ID" value="NZ_JEMA01000649.1"/>
</dbReference>
<dbReference type="PROSITE" id="PS52019">
    <property type="entry name" value="PKS_MFAS_DH"/>
    <property type="match status" value="1"/>
</dbReference>
<dbReference type="Gene3D" id="3.30.70.3290">
    <property type="match status" value="1"/>
</dbReference>
<dbReference type="PANTHER" id="PTHR43775">
    <property type="entry name" value="FATTY ACID SYNTHASE"/>
    <property type="match status" value="1"/>
</dbReference>
<reference evidence="11 12" key="1">
    <citation type="submission" date="2014-02" db="EMBL/GenBank/DDBJ databases">
        <title>The small core and large imbalanced accessory genome model reveals a collaborative survival strategy of Sorangium cellulosum strains in nature.</title>
        <authorList>
            <person name="Han K."/>
            <person name="Peng R."/>
            <person name="Blom J."/>
            <person name="Li Y.-Z."/>
        </authorList>
    </citation>
    <scope>NUCLEOTIDE SEQUENCE [LARGE SCALE GENOMIC DNA]</scope>
    <source>
        <strain evidence="11 12">So0008-312</strain>
    </source>
</reference>
<dbReference type="InterPro" id="IPR013968">
    <property type="entry name" value="PKS_KR"/>
</dbReference>
<evidence type="ECO:0000259" key="10">
    <source>
        <dbReference type="PROSITE" id="PS52019"/>
    </source>
</evidence>
<dbReference type="GO" id="GO:0004315">
    <property type="term" value="F:3-oxoacyl-[acyl-carrier-protein] synthase activity"/>
    <property type="evidence" value="ECO:0007669"/>
    <property type="project" value="InterPro"/>
</dbReference>
<organism evidence="11 12">
    <name type="scientific">Sorangium cellulosum</name>
    <name type="common">Polyangium cellulosum</name>
    <dbReference type="NCBI Taxonomy" id="56"/>
    <lineage>
        <taxon>Bacteria</taxon>
        <taxon>Pseudomonadati</taxon>
        <taxon>Myxococcota</taxon>
        <taxon>Polyangia</taxon>
        <taxon>Polyangiales</taxon>
        <taxon>Polyangiaceae</taxon>
        <taxon>Sorangium</taxon>
    </lineage>
</organism>
<evidence type="ECO:0000256" key="2">
    <source>
        <dbReference type="ARBA" id="ARBA00022553"/>
    </source>
</evidence>
<evidence type="ECO:0000256" key="6">
    <source>
        <dbReference type="ARBA" id="ARBA00023268"/>
    </source>
</evidence>
<dbReference type="InterPro" id="IPR020807">
    <property type="entry name" value="PKS_DH"/>
</dbReference>
<dbReference type="InterPro" id="IPR036736">
    <property type="entry name" value="ACP-like_sf"/>
</dbReference>
<feature type="active site" description="Proton donor; for dehydratase activity" evidence="7">
    <location>
        <position position="1030"/>
    </location>
</feature>
<dbReference type="SMART" id="SM00827">
    <property type="entry name" value="PKS_AT"/>
    <property type="match status" value="1"/>
</dbReference>
<evidence type="ECO:0000313" key="11">
    <source>
        <dbReference type="EMBL" id="KYF67462.1"/>
    </source>
</evidence>
<dbReference type="PANTHER" id="PTHR43775:SF51">
    <property type="entry name" value="INACTIVE PHENOLPHTHIOCEROL SYNTHESIS POLYKETIDE SYNTHASE TYPE I PKS1-RELATED"/>
    <property type="match status" value="1"/>
</dbReference>
<dbReference type="Gene3D" id="1.10.1240.100">
    <property type="match status" value="1"/>
</dbReference>
<dbReference type="Gene3D" id="3.40.366.10">
    <property type="entry name" value="Malonyl-Coenzyme A Acyl Carrier Protein, domain 2"/>
    <property type="match status" value="2"/>
</dbReference>
<dbReference type="InterPro" id="IPR016039">
    <property type="entry name" value="Thiolase-like"/>
</dbReference>
<dbReference type="GO" id="GO:0031177">
    <property type="term" value="F:phosphopantetheine binding"/>
    <property type="evidence" value="ECO:0007669"/>
    <property type="project" value="InterPro"/>
</dbReference>
<dbReference type="Pfam" id="PF14765">
    <property type="entry name" value="PS-DH"/>
    <property type="match status" value="1"/>
</dbReference>
<dbReference type="InterPro" id="IPR036291">
    <property type="entry name" value="NAD(P)-bd_dom_sf"/>
</dbReference>
<feature type="active site" description="Proton acceptor; for dehydratase activity" evidence="7">
    <location>
        <position position="859"/>
    </location>
</feature>
<dbReference type="Pfam" id="PF21089">
    <property type="entry name" value="PKS_DH_N"/>
    <property type="match status" value="1"/>
</dbReference>
<dbReference type="FunFam" id="3.40.47.10:FF:000042">
    <property type="entry name" value="Polyketide synthase Pks13"/>
    <property type="match status" value="1"/>
</dbReference>
<dbReference type="Pfam" id="PF02801">
    <property type="entry name" value="Ketoacyl-synt_C"/>
    <property type="match status" value="1"/>
</dbReference>
<dbReference type="SMART" id="SM00825">
    <property type="entry name" value="PKS_KS"/>
    <property type="match status" value="1"/>
</dbReference>
<feature type="domain" description="PKS/mFAS DH" evidence="10">
    <location>
        <begin position="827"/>
        <end position="1114"/>
    </location>
</feature>
<dbReference type="Gene3D" id="3.40.50.720">
    <property type="entry name" value="NAD(P)-binding Rossmann-like Domain"/>
    <property type="match status" value="1"/>
</dbReference>
<dbReference type="InterPro" id="IPR020806">
    <property type="entry name" value="PKS_PP-bd"/>
</dbReference>
<dbReference type="PROSITE" id="PS52004">
    <property type="entry name" value="KS3_2"/>
    <property type="match status" value="1"/>
</dbReference>
<dbReference type="InterPro" id="IPR001227">
    <property type="entry name" value="Ac_transferase_dom_sf"/>
</dbReference>
<name>A0A150QHY0_SORCE</name>
<comment type="caution">
    <text evidence="11">The sequence shown here is derived from an EMBL/GenBank/DDBJ whole genome shotgun (WGS) entry which is preliminary data.</text>
</comment>
<dbReference type="InterPro" id="IPR009081">
    <property type="entry name" value="PP-bd_ACP"/>
</dbReference>
<keyword evidence="2" id="KW-0597">Phosphoprotein</keyword>
<dbReference type="GO" id="GO:0004312">
    <property type="term" value="F:fatty acid synthase activity"/>
    <property type="evidence" value="ECO:0007669"/>
    <property type="project" value="TreeGrafter"/>
</dbReference>
<evidence type="ECO:0000256" key="4">
    <source>
        <dbReference type="ARBA" id="ARBA00022832"/>
    </source>
</evidence>
<feature type="region of interest" description="C-terminal hotdog fold" evidence="7">
    <location>
        <begin position="970"/>
        <end position="1114"/>
    </location>
</feature>
<keyword evidence="6" id="KW-0511">Multifunctional enzyme</keyword>
<dbReference type="InterPro" id="IPR014043">
    <property type="entry name" value="Acyl_transferase_dom"/>
</dbReference>
<dbReference type="Pfam" id="PF22621">
    <property type="entry name" value="CurL-like_PKS_C"/>
    <property type="match status" value="1"/>
</dbReference>
<dbReference type="InterPro" id="IPR049552">
    <property type="entry name" value="PKS_DH_N"/>
</dbReference>
<dbReference type="GO" id="GO:0006633">
    <property type="term" value="P:fatty acid biosynthetic process"/>
    <property type="evidence" value="ECO:0007669"/>
    <property type="project" value="InterPro"/>
</dbReference>
<dbReference type="SMART" id="SM00822">
    <property type="entry name" value="PKS_KR"/>
    <property type="match status" value="1"/>
</dbReference>
<dbReference type="InterPro" id="IPR020841">
    <property type="entry name" value="PKS_Beta-ketoAc_synthase_dom"/>
</dbReference>
<dbReference type="InterPro" id="IPR014030">
    <property type="entry name" value="Ketoacyl_synth_N"/>
</dbReference>
<keyword evidence="4" id="KW-0276">Fatty acid metabolism</keyword>
<sequence length="1772" mass="188129">MKEALESPGAGHIAVIGMSCRFPGASTPEQLWDNLAAGVESISFFSEEEARAAGAPASVLGHPRHVRAGGVLPDLDLFDARFFGISSAEAELLDPQHRLFLECAWEVMERAGYPPPGPRARVGVYAGASSLDYLRFHARPLLDPSEPNRYLQAWLANDKDYLATRVSYRLGLQGPSIAVQTACSTSLVAITLACQGLLSYQCDLAIAGGAAVSLPQQSGYVYEEGSILSPDGHCRVFDAQAQGTVFSNGAGSVLLKRLDEAISDRDCIHAVIRGGAINNDGSLKAGFSAPSTSGQAAVIEMAQALADVDAETITLIEAHGTGTALGDPIEIAALTRAFRASTSRKGFCAVGSVKANLGHLNAAAGLASFMKAVLALQHKQIPPSLHYEKANPGIDFENSPFYVPARLSAWETDAAPRRAGVSSFGIGGTNVHVVLEEAPPRAPVGPGRGWGVLTLSAKDTVALAALVQRYLSHLHASEQAPIEDVCFTSNVGRPHFAHRIAIAGGTRRQIIERLEAHCASPPPGVPSEAGPVEVAFLFGGRAPVHPAIVEDPTFRGAVQRCDELLRRRLGRSILSTPEPGSPDAILHAELTSFSAGYALLELWRSWGVEPVAVLGVGTGGCVAAVAAGVLALEEALELALLRGRVLAAAGSREITPETLKSPDVQPRVAELVRAIDAMSMSEPRVGVVCSATGETLDRGALGKAAHWLRALSSEEVACEAWETLDALGIGACLELSSHPVLSVAAREQGLASRCVWLASLVQGLPSWQSLLESLAALYMRGASIDWQGVHRDQPRSRVLLPVYPFQRRRHWLPVASAEVAPTAAGEDPLLGRITRSPLLAETLFEVVLRADRPSFLPDHRVYGEVVVPGACFGAMFLRAARVAFDRDDVEVADLCFPEAIVLPDGEARTVQIVLERTAHDGTPARLIRLAPGGNGASPGWSTSATAVLRARGHRPQEQGPSLAELSRLCLEEVRTAELYEALASWHVQLGPSFRWVTSIRRGNQEVVCRLNAPISAGEREAYRPHPALIDACFQVLAATIPAAGGDTFVPFRVDRLWLSTGHDDRELWCHGKLRDASGADDRIIGDLRLFSAGGELVGEISGLESRRASRRTLLRAARGPVAHAGSLLHAIRWRLAPSTRAADSAPAWIVFVDARGLGAEVCDLLRARGHRCAVVERGTSFERLSALHYRIGSSPSDMERLLDEATAQLKAARVGVLHLQSVDAAPVDAMTSASVIEAQELGCRTALNLVQAIDKLAAPPALRLYLVTCGACSVISDGAPDAAPVQVAQASLWGLARVIAAERPALRCTMVDLPHPLDQSGASALLDELAADDPEQEVALRRGDRFVPRLVQASASTTDAEPARVRADGSYLVTGGLGALGLYVASWLVEQGARHIVLASRSRASASAASALDALERAGASVVTAQLDVTSEDDAARLVARFGADWPPLCGVVHAAGMLEDGSLVNLDWERFRAVLAPKVDGTWILHRLTQGLPLDFFVCFSSMSSVLGPRGQASYAAANAFLDALAHQRRALGLPGTSINWGPWARAGMAASLSERLARRIADAGVEPLDPEEACRLFGQAAAGKEAQIGVARVDWPKYLARLPDGATPAVLRGHSAAEDGQQRERGFIDELRRAPADNRRALLEEHVHARVAALLGVEAGERLARDRSLFDYELDSLLATDLLSRLQTSLGITLGATLLFRHPTIEALTDHLMTALFGATPREAAGAPPPAAPSPAVPPAIPAASAALDGLSPEEILDLLSRKIEELHGS</sequence>
<dbReference type="OrthoDB" id="9757540at2"/>
<dbReference type="InterPro" id="IPR049551">
    <property type="entry name" value="PKS_DH_C"/>
</dbReference>
<proteinExistence type="predicted"/>
<dbReference type="PROSITE" id="PS51257">
    <property type="entry name" value="PROKAR_LIPOPROTEIN"/>
    <property type="match status" value="1"/>
</dbReference>
<evidence type="ECO:0000256" key="1">
    <source>
        <dbReference type="ARBA" id="ARBA00022450"/>
    </source>
</evidence>
<evidence type="ECO:0000259" key="8">
    <source>
        <dbReference type="PROSITE" id="PS50075"/>
    </source>
</evidence>
<dbReference type="Gene3D" id="1.10.1200.10">
    <property type="entry name" value="ACP-like"/>
    <property type="match status" value="1"/>
</dbReference>
<gene>
    <name evidence="11" type="ORF">BE15_18815</name>
</gene>
<dbReference type="SUPFAM" id="SSF47336">
    <property type="entry name" value="ACP-like"/>
    <property type="match status" value="1"/>
</dbReference>
<dbReference type="Proteomes" id="UP000075260">
    <property type="component" value="Unassembled WGS sequence"/>
</dbReference>
<dbReference type="SMART" id="SM00826">
    <property type="entry name" value="PKS_DH"/>
    <property type="match status" value="1"/>
</dbReference>
<dbReference type="InterPro" id="IPR014031">
    <property type="entry name" value="Ketoacyl_synth_C"/>
</dbReference>
<dbReference type="Pfam" id="PF00109">
    <property type="entry name" value="ketoacyl-synt"/>
    <property type="match status" value="1"/>
</dbReference>
<evidence type="ECO:0000256" key="7">
    <source>
        <dbReference type="PROSITE-ProRule" id="PRU01363"/>
    </source>
</evidence>
<feature type="domain" description="Carrier" evidence="8">
    <location>
        <begin position="1643"/>
        <end position="1718"/>
    </location>
</feature>
<dbReference type="SMART" id="SM00823">
    <property type="entry name" value="PKS_PP"/>
    <property type="match status" value="1"/>
</dbReference>
<dbReference type="InterPro" id="IPR057326">
    <property type="entry name" value="KR_dom"/>
</dbReference>